<keyword evidence="3" id="KW-1185">Reference proteome</keyword>
<dbReference type="Proteomes" id="UP000053263">
    <property type="component" value="Unassembled WGS sequence"/>
</dbReference>
<dbReference type="HOGENOM" id="CLU_1200266_0_0_1"/>
<proteinExistence type="predicted"/>
<evidence type="ECO:0000256" key="1">
    <source>
        <dbReference type="SAM" id="MobiDB-lite"/>
    </source>
</evidence>
<feature type="region of interest" description="Disordered" evidence="1">
    <location>
        <begin position="203"/>
        <end position="231"/>
    </location>
</feature>
<evidence type="ECO:0000313" key="2">
    <source>
        <dbReference type="EMBL" id="KII85001.1"/>
    </source>
</evidence>
<dbReference type="OrthoDB" id="3269775at2759"/>
<evidence type="ECO:0000313" key="3">
    <source>
        <dbReference type="Proteomes" id="UP000053263"/>
    </source>
</evidence>
<gene>
    <name evidence="2" type="ORF">PLICRDRAFT_350729</name>
</gene>
<protein>
    <submittedName>
        <fullName evidence="2">Uncharacterized protein</fullName>
    </submittedName>
</protein>
<organism evidence="2 3">
    <name type="scientific">Plicaturopsis crispa FD-325 SS-3</name>
    <dbReference type="NCBI Taxonomy" id="944288"/>
    <lineage>
        <taxon>Eukaryota</taxon>
        <taxon>Fungi</taxon>
        <taxon>Dikarya</taxon>
        <taxon>Basidiomycota</taxon>
        <taxon>Agaricomycotina</taxon>
        <taxon>Agaricomycetes</taxon>
        <taxon>Agaricomycetidae</taxon>
        <taxon>Amylocorticiales</taxon>
        <taxon>Amylocorticiaceae</taxon>
        <taxon>Plicatura</taxon>
        <taxon>Plicaturopsis crispa</taxon>
    </lineage>
</organism>
<feature type="region of interest" description="Disordered" evidence="1">
    <location>
        <begin position="145"/>
        <end position="169"/>
    </location>
</feature>
<sequence length="231" mass="25607">MASSAVASENAGIRPGSSERSKLRRDRLRQIEMEQLVEEKQALKMTEAERQTLIHSFTSVKTEFADLDGLTWNIHYTHTISHSAPPPKCSDPYYSPSAPFAVLSNAELAGFAPDDTIRASKSRSRSVSPVQDIFFGINADTDADAEREEALSAGRPTTPLGSHDNDSESVEVPIYFDEKDDDFDADMTVQIIVVPYDVDAFPSVHKEDASLPPREQMQRPTTSRKVPRGPR</sequence>
<name>A0A0C9SL76_PLICR</name>
<dbReference type="EMBL" id="KN832569">
    <property type="protein sequence ID" value="KII85001.1"/>
    <property type="molecule type" value="Genomic_DNA"/>
</dbReference>
<accession>A0A0C9SL76</accession>
<feature type="region of interest" description="Disordered" evidence="1">
    <location>
        <begin position="1"/>
        <end position="27"/>
    </location>
</feature>
<reference evidence="2 3" key="1">
    <citation type="submission" date="2014-06" db="EMBL/GenBank/DDBJ databases">
        <title>Evolutionary Origins and Diversification of the Mycorrhizal Mutualists.</title>
        <authorList>
            <consortium name="DOE Joint Genome Institute"/>
            <consortium name="Mycorrhizal Genomics Consortium"/>
            <person name="Kohler A."/>
            <person name="Kuo A."/>
            <person name="Nagy L.G."/>
            <person name="Floudas D."/>
            <person name="Copeland A."/>
            <person name="Barry K.W."/>
            <person name="Cichocki N."/>
            <person name="Veneault-Fourrey C."/>
            <person name="LaButti K."/>
            <person name="Lindquist E.A."/>
            <person name="Lipzen A."/>
            <person name="Lundell T."/>
            <person name="Morin E."/>
            <person name="Murat C."/>
            <person name="Riley R."/>
            <person name="Ohm R."/>
            <person name="Sun H."/>
            <person name="Tunlid A."/>
            <person name="Henrissat B."/>
            <person name="Grigoriev I.V."/>
            <person name="Hibbett D.S."/>
            <person name="Martin F."/>
        </authorList>
    </citation>
    <scope>NUCLEOTIDE SEQUENCE [LARGE SCALE GENOMIC DNA]</scope>
    <source>
        <strain evidence="2 3">FD-325 SS-3</strain>
    </source>
</reference>
<dbReference type="AlphaFoldDB" id="A0A0C9SL76"/>